<comment type="similarity">
    <text evidence="10">Belongs to the MntA antitoxin family.</text>
</comment>
<dbReference type="GO" id="GO:0005524">
    <property type="term" value="F:ATP binding"/>
    <property type="evidence" value="ECO:0007669"/>
    <property type="project" value="UniProtKB-KW"/>
</dbReference>
<evidence type="ECO:0000256" key="5">
    <source>
        <dbReference type="ARBA" id="ARBA00022723"/>
    </source>
</evidence>
<evidence type="ECO:0000259" key="13">
    <source>
        <dbReference type="Pfam" id="PF01909"/>
    </source>
</evidence>
<dbReference type="PANTHER" id="PTHR33571:SF14">
    <property type="entry name" value="PROTEIN ADENYLYLTRANSFERASE MJ0435-RELATED"/>
    <property type="match status" value="1"/>
</dbReference>
<dbReference type="SUPFAM" id="SSF81301">
    <property type="entry name" value="Nucleotidyltransferase"/>
    <property type="match status" value="1"/>
</dbReference>
<evidence type="ECO:0000256" key="6">
    <source>
        <dbReference type="ARBA" id="ARBA00022741"/>
    </source>
</evidence>
<evidence type="ECO:0000313" key="15">
    <source>
        <dbReference type="Proteomes" id="UP000199259"/>
    </source>
</evidence>
<evidence type="ECO:0000256" key="10">
    <source>
        <dbReference type="ARBA" id="ARBA00038276"/>
    </source>
</evidence>
<evidence type="ECO:0000313" key="14">
    <source>
        <dbReference type="EMBL" id="SDF34921.1"/>
    </source>
</evidence>
<accession>A0A7Z7FDG6</accession>
<dbReference type="Proteomes" id="UP000199259">
    <property type="component" value="Unassembled WGS sequence"/>
</dbReference>
<evidence type="ECO:0000256" key="4">
    <source>
        <dbReference type="ARBA" id="ARBA00022695"/>
    </source>
</evidence>
<evidence type="ECO:0000256" key="8">
    <source>
        <dbReference type="ARBA" id="ARBA00022842"/>
    </source>
</evidence>
<dbReference type="InterPro" id="IPR002934">
    <property type="entry name" value="Polymerase_NTP_transf_dom"/>
</dbReference>
<sequence>MSFKKNTIEINDAFDLAQSLGLDRRVGKDLMELCRQHDIVSLGLFGSFSRGEQQEDSDIDLLVTFSKGKSLIDHIKIENEFETLLGKKVDLVTERSLSPYISPMIRDELRRIYCEG</sequence>
<evidence type="ECO:0000256" key="9">
    <source>
        <dbReference type="ARBA" id="ARBA00034531"/>
    </source>
</evidence>
<dbReference type="EC" id="2.7.7.108" evidence="9"/>
<comment type="catalytic activity">
    <reaction evidence="12">
        <text>L-tyrosyl-[protein] + ATP = O-(5'-adenylyl)-L-tyrosyl-[protein] + diphosphate</text>
        <dbReference type="Rhea" id="RHEA:54288"/>
        <dbReference type="Rhea" id="RHEA-COMP:10136"/>
        <dbReference type="Rhea" id="RHEA-COMP:13846"/>
        <dbReference type="ChEBI" id="CHEBI:30616"/>
        <dbReference type="ChEBI" id="CHEBI:33019"/>
        <dbReference type="ChEBI" id="CHEBI:46858"/>
        <dbReference type="ChEBI" id="CHEBI:83624"/>
        <dbReference type="EC" id="2.7.7.108"/>
    </reaction>
</comment>
<dbReference type="CDD" id="cd05403">
    <property type="entry name" value="NT_KNTase_like"/>
    <property type="match status" value="1"/>
</dbReference>
<dbReference type="GO" id="GO:0070733">
    <property type="term" value="F:AMPylase activity"/>
    <property type="evidence" value="ECO:0007669"/>
    <property type="project" value="UniProtKB-EC"/>
</dbReference>
<evidence type="ECO:0000256" key="1">
    <source>
        <dbReference type="ARBA" id="ARBA00001946"/>
    </source>
</evidence>
<keyword evidence="5" id="KW-0479">Metal-binding</keyword>
<dbReference type="EMBL" id="FNCA01000001">
    <property type="protein sequence ID" value="SDF34921.1"/>
    <property type="molecule type" value="Genomic_DNA"/>
</dbReference>
<keyword evidence="15" id="KW-1185">Reference proteome</keyword>
<evidence type="ECO:0000256" key="7">
    <source>
        <dbReference type="ARBA" id="ARBA00022840"/>
    </source>
</evidence>
<dbReference type="PANTHER" id="PTHR33571">
    <property type="entry name" value="SSL8005 PROTEIN"/>
    <property type="match status" value="1"/>
</dbReference>
<keyword evidence="6" id="KW-0547">Nucleotide-binding</keyword>
<dbReference type="OrthoDB" id="9287at2157"/>
<proteinExistence type="inferred from homology"/>
<dbReference type="Gene3D" id="3.30.460.10">
    <property type="entry name" value="Beta Polymerase, domain 2"/>
    <property type="match status" value="1"/>
</dbReference>
<organism evidence="14 15">
    <name type="scientific">Methanolobus vulcani</name>
    <dbReference type="NCBI Taxonomy" id="38026"/>
    <lineage>
        <taxon>Archaea</taxon>
        <taxon>Methanobacteriati</taxon>
        <taxon>Methanobacteriota</taxon>
        <taxon>Stenosarchaea group</taxon>
        <taxon>Methanomicrobia</taxon>
        <taxon>Methanosarcinales</taxon>
        <taxon>Methanosarcinaceae</taxon>
        <taxon>Methanolobus</taxon>
    </lineage>
</organism>
<dbReference type="InterPro" id="IPR043519">
    <property type="entry name" value="NT_sf"/>
</dbReference>
<evidence type="ECO:0000256" key="2">
    <source>
        <dbReference type="ARBA" id="ARBA00022649"/>
    </source>
</evidence>
<keyword evidence="8" id="KW-0460">Magnesium</keyword>
<keyword evidence="7" id="KW-0067">ATP-binding</keyword>
<comment type="caution">
    <text evidence="14">The sequence shown here is derived from an EMBL/GenBank/DDBJ whole genome shotgun (WGS) entry which is preliminary data.</text>
</comment>
<comment type="cofactor">
    <cofactor evidence="1">
        <name>Mg(2+)</name>
        <dbReference type="ChEBI" id="CHEBI:18420"/>
    </cofactor>
</comment>
<dbReference type="Pfam" id="PF01909">
    <property type="entry name" value="NTP_transf_2"/>
    <property type="match status" value="1"/>
</dbReference>
<keyword evidence="3" id="KW-0808">Transferase</keyword>
<evidence type="ECO:0000256" key="3">
    <source>
        <dbReference type="ARBA" id="ARBA00022679"/>
    </source>
</evidence>
<dbReference type="RefSeq" id="WP_091708265.1">
    <property type="nucleotide sequence ID" value="NZ_FNCA01000001.1"/>
</dbReference>
<keyword evidence="2" id="KW-1277">Toxin-antitoxin system</keyword>
<evidence type="ECO:0000256" key="12">
    <source>
        <dbReference type="ARBA" id="ARBA00048696"/>
    </source>
</evidence>
<dbReference type="GO" id="GO:0046872">
    <property type="term" value="F:metal ion binding"/>
    <property type="evidence" value="ECO:0007669"/>
    <property type="project" value="UniProtKB-KW"/>
</dbReference>
<dbReference type="InterPro" id="IPR052038">
    <property type="entry name" value="Type-VII_TA_antitoxin"/>
</dbReference>
<dbReference type="AlphaFoldDB" id="A0A7Z7FDG6"/>
<name>A0A7Z7FDG6_9EURY</name>
<feature type="domain" description="Polymerase nucleotidyl transferase" evidence="13">
    <location>
        <begin position="32"/>
        <end position="110"/>
    </location>
</feature>
<evidence type="ECO:0000256" key="11">
    <source>
        <dbReference type="ARBA" id="ARBA00047518"/>
    </source>
</evidence>
<comment type="catalytic activity">
    <reaction evidence="11">
        <text>O-(5'-adenylyl)-L-tyrosyl-[protein] + ATP = O-[5'-(adenylyl-(5'-&gt;3')-adenylyl)]-L-tyrosyl-[protein] + diphosphate</text>
        <dbReference type="Rhea" id="RHEA:66528"/>
        <dbReference type="Rhea" id="RHEA-COMP:13846"/>
        <dbReference type="Rhea" id="RHEA-COMP:17046"/>
        <dbReference type="ChEBI" id="CHEBI:30616"/>
        <dbReference type="ChEBI" id="CHEBI:33019"/>
        <dbReference type="ChEBI" id="CHEBI:83624"/>
        <dbReference type="ChEBI" id="CHEBI:167160"/>
    </reaction>
</comment>
<keyword evidence="4" id="KW-0548">Nucleotidyltransferase</keyword>
<gene>
    <name evidence="14" type="ORF">SAMN04488589_0427</name>
</gene>
<protein>
    <recommendedName>
        <fullName evidence="9">protein adenylyltransferase</fullName>
        <ecNumber evidence="9">2.7.7.108</ecNumber>
    </recommendedName>
</protein>
<reference evidence="14 15" key="1">
    <citation type="submission" date="2016-10" db="EMBL/GenBank/DDBJ databases">
        <authorList>
            <person name="Varghese N."/>
            <person name="Submissions S."/>
        </authorList>
    </citation>
    <scope>NUCLEOTIDE SEQUENCE [LARGE SCALE GENOMIC DNA]</scope>
    <source>
        <strain evidence="14 15">PL 12/M</strain>
    </source>
</reference>